<proteinExistence type="predicted"/>
<keyword evidence="3" id="KW-1185">Reference proteome</keyword>
<protein>
    <submittedName>
        <fullName evidence="2">Uncharacterized protein</fullName>
    </submittedName>
</protein>
<evidence type="ECO:0000256" key="1">
    <source>
        <dbReference type="SAM" id="MobiDB-lite"/>
    </source>
</evidence>
<evidence type="ECO:0000313" key="2">
    <source>
        <dbReference type="EMBL" id="KAK9292657.1"/>
    </source>
</evidence>
<organism evidence="2 3">
    <name type="scientific">Liquidambar formosana</name>
    <name type="common">Formosan gum</name>
    <dbReference type="NCBI Taxonomy" id="63359"/>
    <lineage>
        <taxon>Eukaryota</taxon>
        <taxon>Viridiplantae</taxon>
        <taxon>Streptophyta</taxon>
        <taxon>Embryophyta</taxon>
        <taxon>Tracheophyta</taxon>
        <taxon>Spermatophyta</taxon>
        <taxon>Magnoliopsida</taxon>
        <taxon>eudicotyledons</taxon>
        <taxon>Gunneridae</taxon>
        <taxon>Pentapetalae</taxon>
        <taxon>Saxifragales</taxon>
        <taxon>Altingiaceae</taxon>
        <taxon>Liquidambar</taxon>
    </lineage>
</organism>
<feature type="region of interest" description="Disordered" evidence="1">
    <location>
        <begin position="122"/>
        <end position="172"/>
    </location>
</feature>
<dbReference type="Proteomes" id="UP001415857">
    <property type="component" value="Unassembled WGS sequence"/>
</dbReference>
<gene>
    <name evidence="2" type="ORF">L1049_020634</name>
</gene>
<evidence type="ECO:0000313" key="3">
    <source>
        <dbReference type="Proteomes" id="UP001415857"/>
    </source>
</evidence>
<comment type="caution">
    <text evidence="2">The sequence shown here is derived from an EMBL/GenBank/DDBJ whole genome shotgun (WGS) entry which is preliminary data.</text>
</comment>
<accession>A0AAP0X7I1</accession>
<reference evidence="2 3" key="1">
    <citation type="journal article" date="2024" name="Plant J.">
        <title>Genome sequences and population genomics reveal climatic adaptation and genomic divergence between two closely related sweetgum species.</title>
        <authorList>
            <person name="Xu W.Q."/>
            <person name="Ren C.Q."/>
            <person name="Zhang X.Y."/>
            <person name="Comes H.P."/>
            <person name="Liu X.H."/>
            <person name="Li Y.G."/>
            <person name="Kettle C.J."/>
            <person name="Jalonen R."/>
            <person name="Gaisberger H."/>
            <person name="Ma Y.Z."/>
            <person name="Qiu Y.X."/>
        </authorList>
    </citation>
    <scope>NUCLEOTIDE SEQUENCE [LARGE SCALE GENOMIC DNA]</scope>
    <source>
        <strain evidence="2">Hangzhou</strain>
    </source>
</reference>
<dbReference type="EMBL" id="JBBPBK010000001">
    <property type="protein sequence ID" value="KAK9292657.1"/>
    <property type="molecule type" value="Genomic_DNA"/>
</dbReference>
<name>A0AAP0X7I1_LIQFO</name>
<sequence length="172" mass="18100">MGSTRTLTALELCAVSHSNGCVVEHIDGNALQNPSRTQVDGARLEASHGSLGSADIEPSTALRLPSLLGDALLEEEIFPETTKGVTQARVAGAGGRKGGRISHNSRALIGGKRKLLEELFDRSNGGRLGKKRGDEKSHRKKKGTKKSASDSIMSKEISGASVSDAGISNRNR</sequence>
<dbReference type="AlphaFoldDB" id="A0AAP0X7I1"/>